<dbReference type="InterPro" id="IPR002816">
    <property type="entry name" value="TraB/PrgY/GumN_fam"/>
</dbReference>
<gene>
    <name evidence="2" type="ORF">BOW51_01465</name>
</gene>
<organism evidence="2 3">
    <name type="scientific">Solemya velesiana gill symbiont</name>
    <dbReference type="NCBI Taxonomy" id="1918948"/>
    <lineage>
        <taxon>Bacteria</taxon>
        <taxon>Pseudomonadati</taxon>
        <taxon>Pseudomonadota</taxon>
        <taxon>Gammaproteobacteria</taxon>
        <taxon>sulfur-oxidizing symbionts</taxon>
    </lineage>
</organism>
<keyword evidence="1" id="KW-0472">Membrane</keyword>
<protein>
    <submittedName>
        <fullName evidence="2">Conjugal transfer protein TraB</fullName>
    </submittedName>
</protein>
<keyword evidence="1" id="KW-1133">Transmembrane helix</keyword>
<dbReference type="InterPro" id="IPR046345">
    <property type="entry name" value="TraB_PrgY-like"/>
</dbReference>
<keyword evidence="3" id="KW-1185">Reference proteome</keyword>
<name>A0A1T2KXM5_9GAMM</name>
<feature type="transmembrane region" description="Helical" evidence="1">
    <location>
        <begin position="371"/>
        <end position="394"/>
    </location>
</feature>
<dbReference type="OrthoDB" id="9809330at2"/>
<dbReference type="EMBL" id="MPRJ01000006">
    <property type="protein sequence ID" value="OOZ37593.1"/>
    <property type="molecule type" value="Genomic_DNA"/>
</dbReference>
<keyword evidence="1" id="KW-0812">Transmembrane</keyword>
<reference evidence="2 3" key="1">
    <citation type="submission" date="2016-11" db="EMBL/GenBank/DDBJ databases">
        <title>Mixed transmission modes and dynamic genome evolution in an obligate animal-bacterial symbiosis.</title>
        <authorList>
            <person name="Russell S.L."/>
            <person name="Corbett-Detig R.B."/>
            <person name="Cavanaugh C.M."/>
        </authorList>
    </citation>
    <scope>NUCLEOTIDE SEQUENCE [LARGE SCALE GENOMIC DNA]</scope>
    <source>
        <strain evidence="2">Se-Cadez</strain>
    </source>
</reference>
<accession>A0A1T2KXM5</accession>
<dbReference type="Pfam" id="PF01963">
    <property type="entry name" value="TraB_PrgY_gumN"/>
    <property type="match status" value="1"/>
</dbReference>
<comment type="caution">
    <text evidence="2">The sequence shown here is derived from an EMBL/GenBank/DDBJ whole genome shotgun (WGS) entry which is preliminary data.</text>
</comment>
<proteinExistence type="predicted"/>
<dbReference type="Proteomes" id="UP000190896">
    <property type="component" value="Unassembled WGS sequence"/>
</dbReference>
<evidence type="ECO:0000313" key="2">
    <source>
        <dbReference type="EMBL" id="OOZ37593.1"/>
    </source>
</evidence>
<evidence type="ECO:0000313" key="3">
    <source>
        <dbReference type="Proteomes" id="UP000190896"/>
    </source>
</evidence>
<dbReference type="NCBIfam" id="TIGR00261">
    <property type="entry name" value="traB"/>
    <property type="match status" value="1"/>
</dbReference>
<dbReference type="AlphaFoldDB" id="A0A1T2KXM5"/>
<feature type="transmembrane region" description="Helical" evidence="1">
    <location>
        <begin position="298"/>
        <end position="320"/>
    </location>
</feature>
<evidence type="ECO:0000256" key="1">
    <source>
        <dbReference type="SAM" id="Phobius"/>
    </source>
</evidence>
<dbReference type="CDD" id="cd14726">
    <property type="entry name" value="TraB_PrgY-like"/>
    <property type="match status" value="1"/>
</dbReference>
<feature type="transmembrane region" description="Helical" evidence="1">
    <location>
        <begin position="260"/>
        <end position="278"/>
    </location>
</feature>
<dbReference type="PANTHER" id="PTHR21530:SF7">
    <property type="entry name" value="TRAB DOMAIN-CONTAINING PROTEIN"/>
    <property type="match status" value="1"/>
</dbReference>
<dbReference type="InterPro" id="IPR005230">
    <property type="entry name" value="TraB_bac"/>
</dbReference>
<dbReference type="PANTHER" id="PTHR21530">
    <property type="entry name" value="PHEROMONE SHUTDOWN PROTEIN"/>
    <property type="match status" value="1"/>
</dbReference>
<dbReference type="RefSeq" id="WP_078485755.1">
    <property type="nucleotide sequence ID" value="NZ_MPRJ01000006.1"/>
</dbReference>
<sequence length="399" mass="44139">MSEYQEQEPLAEVRIGSSTIVLLGTAHVSRASAEMVETLLQSGGYDAVAVELCPSRYNAIIDPDAFARMDLFKVLKDGKASMVAASLALGAYQQRLAEQFGIEPGAEQRAAIDHAQEHHKPVLLIDREIGVTLKRVLHSVSWWKRFGLFGGLLTSVISRDEVSEEEIEALKEGDMLETTFAEFAEDRRDLYEPLIDERDRYMAARLLQEVAEHEHENVLAVIGAGHLKGIKSYLEQGLDRPVEQITELDRLPKPSRWPKVIPWVIVGLVLLGFGIGFSRSPDLGWQLVIDWVLINGSLSALGALIAAAHPLTVVTAFLAAPVTSLNPTVGAGMVTAAMEIFLRKPRVGDFSELRHDTTQLKGWWKNRVSRTLLVFLFSTLGSAVGTYLAGFRIFERLVN</sequence>